<dbReference type="CDD" id="cd18797">
    <property type="entry name" value="SF2_C_Hrq"/>
    <property type="match status" value="1"/>
</dbReference>
<dbReference type="SMART" id="SM00487">
    <property type="entry name" value="DEXDc"/>
    <property type="match status" value="1"/>
</dbReference>
<keyword evidence="2" id="KW-0067">ATP-binding</keyword>
<feature type="domain" description="Helicase C-terminal" evidence="4">
    <location>
        <begin position="272"/>
        <end position="422"/>
    </location>
</feature>
<evidence type="ECO:0000256" key="1">
    <source>
        <dbReference type="ARBA" id="ARBA00022741"/>
    </source>
</evidence>
<sequence length="968" mass="107405">MQELLKTLRDDSLVGDLIRHSRHVQGSPAKYASPREPLEPVLANALDSLGIHRLYSHQAEALDLLADGRNVLVATPTASGKSLVFALPVLQSILADRNSRALFLYPTKALAQDQIAGLRKLAMAASPLNPPSFEIYDGDTTQHQRKKIRADPPNVLITNPDMLHFSLLANHQSWEPFLRNLKWVVLDELHVYRGMFGAHVHHVLRRLKRLAGGGKPPRIVAASATIGNPEEFAGTLTGETFTAVTASGAAGAERHVMFLNPVMVSPYTVAVRVVAAAAKAGLRTIAFTKARRITELLHTWLVRQEPELAGQVAPYRAGYLPEERRRIEERLFRGDLKAVLTTSALELGIDVGGLDVCVLVGYPGSLMSSWQRIGRVGRTGRPALVVMVAMPDTLDQYVISHPDRFFGDGFEQAVLDPTNEVVAARHLVCAAAETPLRRDELREDGDRLERLAEQLVDDGELAEDEAGERFISFRLKPHRHMNLRGAGRPFTILEAGTGTVLGSIDGGRVYQECHPDAIYLHGGRTLRIRELDVDKRVVTAEPYAADYYTVVLGEKETEILEVCETREMDYHRAGYGRLKVTVRIHGYQKKKIFGGETISEYPLEAPEQIYETTGFWIEMPTGWAAEFAARERHFMGGIHAAEHALIGLFPLLAISDRGDIGGISHTGHPQLNGPGIFIYDGTPGGAGLAERGYRDLESLLRQTLAHVVGCPCEDGCPGCIHSPKCGNGNRPLDKIACREVLEGMLGEGDLPRIGDAREIVVQAEPEPATVEQSGPRKRHGIVRAPEREKPRDGKVLVMDLETRRSAEEVGGWGNADRMGLALAVVYDVNRQEYRTYFEEDVDRLLLDLLTADQVVGFNVDRFDLKVLSGYTDGDLGRVRTCDLLTRVHGKLGYRLSLQHLSEVNLGESKSGSGLDSLKWWKEGKIDLIESYCRKDVEMTRKLWETGRSRGYLLYRDKRDRTLRIPADW</sequence>
<gene>
    <name evidence="5" type="ORF">IFK94_06210</name>
</gene>
<dbReference type="Proteomes" id="UP000648239">
    <property type="component" value="Unassembled WGS sequence"/>
</dbReference>
<keyword evidence="5" id="KW-0378">Hydrolase</keyword>
<dbReference type="InterPro" id="IPR018973">
    <property type="entry name" value="MZB"/>
</dbReference>
<dbReference type="GO" id="GO:0005524">
    <property type="term" value="F:ATP binding"/>
    <property type="evidence" value="ECO:0007669"/>
    <property type="project" value="UniProtKB-KW"/>
</dbReference>
<dbReference type="EMBL" id="JACXWD010000014">
    <property type="protein sequence ID" value="MBD3867698.1"/>
    <property type="molecule type" value="Genomic_DNA"/>
</dbReference>
<protein>
    <submittedName>
        <fullName evidence="5">DEAD/DEAH box helicase</fullName>
    </submittedName>
</protein>
<proteinExistence type="predicted"/>
<dbReference type="Pfam" id="PF00271">
    <property type="entry name" value="Helicase_C"/>
    <property type="match status" value="1"/>
</dbReference>
<dbReference type="InterPro" id="IPR012337">
    <property type="entry name" value="RNaseH-like_sf"/>
</dbReference>
<dbReference type="InterPro" id="IPR011545">
    <property type="entry name" value="DEAD/DEAH_box_helicase_dom"/>
</dbReference>
<evidence type="ECO:0000313" key="6">
    <source>
        <dbReference type="Proteomes" id="UP000648239"/>
    </source>
</evidence>
<dbReference type="InterPro" id="IPR014001">
    <property type="entry name" value="Helicase_ATP-bd"/>
</dbReference>
<dbReference type="Pfam" id="PF09369">
    <property type="entry name" value="MZB"/>
    <property type="match status" value="1"/>
</dbReference>
<dbReference type="Gene3D" id="3.40.50.300">
    <property type="entry name" value="P-loop containing nucleotide triphosphate hydrolases"/>
    <property type="match status" value="2"/>
</dbReference>
<dbReference type="GO" id="GO:0006289">
    <property type="term" value="P:nucleotide-excision repair"/>
    <property type="evidence" value="ECO:0007669"/>
    <property type="project" value="TreeGrafter"/>
</dbReference>
<accession>A0A8J6XTT3</accession>
<dbReference type="PROSITE" id="PS51194">
    <property type="entry name" value="HELICASE_CTER"/>
    <property type="match status" value="1"/>
</dbReference>
<keyword evidence="5" id="KW-0347">Helicase</keyword>
<evidence type="ECO:0000259" key="4">
    <source>
        <dbReference type="PROSITE" id="PS51194"/>
    </source>
</evidence>
<reference evidence="5 6" key="1">
    <citation type="submission" date="2020-08" db="EMBL/GenBank/DDBJ databases">
        <title>Acidobacteriota in marine sediments use diverse sulfur dissimilation pathways.</title>
        <authorList>
            <person name="Wasmund K."/>
        </authorList>
    </citation>
    <scope>NUCLEOTIDE SEQUENCE [LARGE SCALE GENOMIC DNA]</scope>
    <source>
        <strain evidence="5">MAG AM4</strain>
    </source>
</reference>
<dbReference type="PANTHER" id="PTHR47957">
    <property type="entry name" value="ATP-DEPENDENT HELICASE HRQ1"/>
    <property type="match status" value="1"/>
</dbReference>
<dbReference type="InterPro" id="IPR001650">
    <property type="entry name" value="Helicase_C-like"/>
</dbReference>
<keyword evidence="1" id="KW-0547">Nucleotide-binding</keyword>
<evidence type="ECO:0000256" key="2">
    <source>
        <dbReference type="ARBA" id="ARBA00022840"/>
    </source>
</evidence>
<comment type="caution">
    <text evidence="5">The sequence shown here is derived from an EMBL/GenBank/DDBJ whole genome shotgun (WGS) entry which is preliminary data.</text>
</comment>
<dbReference type="InterPro" id="IPR027417">
    <property type="entry name" value="P-loop_NTPase"/>
</dbReference>
<dbReference type="GO" id="GO:0043138">
    <property type="term" value="F:3'-5' DNA helicase activity"/>
    <property type="evidence" value="ECO:0007669"/>
    <property type="project" value="TreeGrafter"/>
</dbReference>
<evidence type="ECO:0000259" key="3">
    <source>
        <dbReference type="PROSITE" id="PS51192"/>
    </source>
</evidence>
<dbReference type="Pfam" id="PF00270">
    <property type="entry name" value="DEAD"/>
    <property type="match status" value="1"/>
</dbReference>
<organism evidence="5 6">
    <name type="scientific">Candidatus Polarisedimenticola svalbardensis</name>
    <dbReference type="NCBI Taxonomy" id="2886004"/>
    <lineage>
        <taxon>Bacteria</taxon>
        <taxon>Pseudomonadati</taxon>
        <taxon>Acidobacteriota</taxon>
        <taxon>Candidatus Polarisedimenticolia</taxon>
        <taxon>Candidatus Polarisedimenticolales</taxon>
        <taxon>Candidatus Polarisedimenticolaceae</taxon>
        <taxon>Candidatus Polarisedimenticola</taxon>
    </lineage>
</organism>
<dbReference type="SUPFAM" id="SSF52540">
    <property type="entry name" value="P-loop containing nucleoside triphosphate hydrolases"/>
    <property type="match status" value="1"/>
</dbReference>
<feature type="domain" description="Helicase ATP-binding" evidence="3">
    <location>
        <begin position="62"/>
        <end position="244"/>
    </location>
</feature>
<dbReference type="Pfam" id="PF22982">
    <property type="entry name" value="WHD_HRQ1"/>
    <property type="match status" value="1"/>
</dbReference>
<dbReference type="GO" id="GO:0036297">
    <property type="term" value="P:interstrand cross-link repair"/>
    <property type="evidence" value="ECO:0007669"/>
    <property type="project" value="TreeGrafter"/>
</dbReference>
<dbReference type="GO" id="GO:0003676">
    <property type="term" value="F:nucleic acid binding"/>
    <property type="evidence" value="ECO:0007669"/>
    <property type="project" value="InterPro"/>
</dbReference>
<dbReference type="PROSITE" id="PS51192">
    <property type="entry name" value="HELICASE_ATP_BIND_1"/>
    <property type="match status" value="1"/>
</dbReference>
<dbReference type="SMART" id="SM00490">
    <property type="entry name" value="HELICc"/>
    <property type="match status" value="1"/>
</dbReference>
<dbReference type="AlphaFoldDB" id="A0A8J6XTT3"/>
<dbReference type="Gene3D" id="3.30.420.10">
    <property type="entry name" value="Ribonuclease H-like superfamily/Ribonuclease H"/>
    <property type="match status" value="1"/>
</dbReference>
<dbReference type="PANTHER" id="PTHR47957:SF3">
    <property type="entry name" value="ATP-DEPENDENT HELICASE HRQ1"/>
    <property type="match status" value="1"/>
</dbReference>
<name>A0A8J6XTT3_9BACT</name>
<dbReference type="SUPFAM" id="SSF53098">
    <property type="entry name" value="Ribonuclease H-like"/>
    <property type="match status" value="1"/>
</dbReference>
<dbReference type="InterPro" id="IPR055227">
    <property type="entry name" value="HRQ1_WHD"/>
</dbReference>
<evidence type="ECO:0000313" key="5">
    <source>
        <dbReference type="EMBL" id="MBD3867698.1"/>
    </source>
</evidence>
<dbReference type="CDD" id="cd17923">
    <property type="entry name" value="DEXHc_Hrq1-like"/>
    <property type="match status" value="1"/>
</dbReference>
<dbReference type="InterPro" id="IPR036397">
    <property type="entry name" value="RNaseH_sf"/>
</dbReference>